<evidence type="ECO:0000313" key="7">
    <source>
        <dbReference type="EMBL" id="OGC80097.1"/>
    </source>
</evidence>
<dbReference type="Gene3D" id="2.40.10.350">
    <property type="entry name" value="Rod shape-determining protein MreC, domain 2"/>
    <property type="match status" value="1"/>
</dbReference>
<dbReference type="InterPro" id="IPR042177">
    <property type="entry name" value="Cell/Rod_1"/>
</dbReference>
<dbReference type="InterPro" id="IPR055342">
    <property type="entry name" value="MreC_beta-barrel_core"/>
</dbReference>
<evidence type="ECO:0000256" key="4">
    <source>
        <dbReference type="ARBA" id="ARBA00032089"/>
    </source>
</evidence>
<dbReference type="Pfam" id="PF04085">
    <property type="entry name" value="MreC"/>
    <property type="match status" value="1"/>
</dbReference>
<evidence type="ECO:0000313" key="8">
    <source>
        <dbReference type="Proteomes" id="UP000176185"/>
    </source>
</evidence>
<evidence type="ECO:0000256" key="5">
    <source>
        <dbReference type="SAM" id="Phobius"/>
    </source>
</evidence>
<dbReference type="STRING" id="1797243.A2943_03270"/>
<evidence type="ECO:0000256" key="1">
    <source>
        <dbReference type="ARBA" id="ARBA00009369"/>
    </source>
</evidence>
<organism evidence="7 8">
    <name type="scientific">Candidatus Adlerbacteria bacterium RIFCSPLOWO2_01_FULL_51_16</name>
    <dbReference type="NCBI Taxonomy" id="1797243"/>
    <lineage>
        <taxon>Bacteria</taxon>
        <taxon>Candidatus Adleribacteriota</taxon>
    </lineage>
</organism>
<evidence type="ECO:0000259" key="6">
    <source>
        <dbReference type="Pfam" id="PF04085"/>
    </source>
</evidence>
<comment type="similarity">
    <text evidence="1">Belongs to the MreC family.</text>
</comment>
<dbReference type="Proteomes" id="UP000176185">
    <property type="component" value="Unassembled WGS sequence"/>
</dbReference>
<accession>A0A1F4XEJ3</accession>
<dbReference type="PANTHER" id="PTHR34138">
    <property type="entry name" value="CELL SHAPE-DETERMINING PROTEIN MREC"/>
    <property type="match status" value="1"/>
</dbReference>
<dbReference type="PANTHER" id="PTHR34138:SF1">
    <property type="entry name" value="CELL SHAPE-DETERMINING PROTEIN MREC"/>
    <property type="match status" value="1"/>
</dbReference>
<name>A0A1F4XEJ3_9BACT</name>
<evidence type="ECO:0000256" key="3">
    <source>
        <dbReference type="ARBA" id="ARBA00022960"/>
    </source>
</evidence>
<feature type="transmembrane region" description="Helical" evidence="5">
    <location>
        <begin position="18"/>
        <end position="35"/>
    </location>
</feature>
<keyword evidence="5" id="KW-0472">Membrane</keyword>
<dbReference type="InterPro" id="IPR007221">
    <property type="entry name" value="MreC"/>
</dbReference>
<dbReference type="GO" id="GO:0005886">
    <property type="term" value="C:plasma membrane"/>
    <property type="evidence" value="ECO:0007669"/>
    <property type="project" value="TreeGrafter"/>
</dbReference>
<dbReference type="EMBL" id="MEWX01000029">
    <property type="protein sequence ID" value="OGC80097.1"/>
    <property type="molecule type" value="Genomic_DNA"/>
</dbReference>
<dbReference type="GO" id="GO:0008360">
    <property type="term" value="P:regulation of cell shape"/>
    <property type="evidence" value="ECO:0007669"/>
    <property type="project" value="UniProtKB-KW"/>
</dbReference>
<reference evidence="7 8" key="1">
    <citation type="journal article" date="2016" name="Nat. Commun.">
        <title>Thousands of microbial genomes shed light on interconnected biogeochemical processes in an aquifer system.</title>
        <authorList>
            <person name="Anantharaman K."/>
            <person name="Brown C.T."/>
            <person name="Hug L.A."/>
            <person name="Sharon I."/>
            <person name="Castelle C.J."/>
            <person name="Probst A.J."/>
            <person name="Thomas B.C."/>
            <person name="Singh A."/>
            <person name="Wilkins M.J."/>
            <person name="Karaoz U."/>
            <person name="Brodie E.L."/>
            <person name="Williams K.H."/>
            <person name="Hubbard S.S."/>
            <person name="Banfield J.F."/>
        </authorList>
    </citation>
    <scope>NUCLEOTIDE SEQUENCE [LARGE SCALE GENOMIC DNA]</scope>
</reference>
<dbReference type="InterPro" id="IPR042175">
    <property type="entry name" value="Cell/Rod_MreC_2"/>
</dbReference>
<keyword evidence="5" id="KW-0812">Transmembrane</keyword>
<keyword evidence="3" id="KW-0133">Cell shape</keyword>
<dbReference type="AlphaFoldDB" id="A0A1F4XEJ3"/>
<comment type="caution">
    <text evidence="7">The sequence shown here is derived from an EMBL/GenBank/DDBJ whole genome shotgun (WGS) entry which is preliminary data.</text>
</comment>
<protein>
    <recommendedName>
        <fullName evidence="2">Cell shape-determining protein MreC</fullName>
    </recommendedName>
    <alternativeName>
        <fullName evidence="4">Cell shape protein MreC</fullName>
    </alternativeName>
</protein>
<gene>
    <name evidence="7" type="ORF">A2943_03270</name>
</gene>
<feature type="domain" description="Rod shape-determining protein MreC beta-barrel core" evidence="6">
    <location>
        <begin position="106"/>
        <end position="248"/>
    </location>
</feature>
<proteinExistence type="inferred from homology"/>
<evidence type="ECO:0000256" key="2">
    <source>
        <dbReference type="ARBA" id="ARBA00013855"/>
    </source>
</evidence>
<keyword evidence="5" id="KW-1133">Transmembrane helix</keyword>
<dbReference type="Gene3D" id="2.40.10.340">
    <property type="entry name" value="Rod shape-determining protein MreC, domain 1"/>
    <property type="match status" value="1"/>
</dbReference>
<sequence>MKTTSHTRGLQRLLSTRGFVFGALFFVLLLGVILWREPLSGFLWRGLSPVLSLRDTLQSGEVARLRAQLAAAEALAADRGYLYQENLDLKVRLQRNAEQGVLLAGVVARPPQTPYDTLIIDAGERKGVLVGNFVSAGGTLLVGAVSQVYPTTARVVLFSAPGETHNALLYLKDDKTVPLTLEGQGGGGFLSRVPVGTHASVGDAVLLPGISGGFFATVSAIELTEGESFETLYFHLPVSPFSLRYVEVWSQATL</sequence>